<gene>
    <name evidence="1" type="ORF">AQUCO_09200016v1</name>
</gene>
<evidence type="ECO:0000313" key="2">
    <source>
        <dbReference type="Proteomes" id="UP000230069"/>
    </source>
</evidence>
<organism evidence="1 2">
    <name type="scientific">Aquilegia coerulea</name>
    <name type="common">Rocky mountain columbine</name>
    <dbReference type="NCBI Taxonomy" id="218851"/>
    <lineage>
        <taxon>Eukaryota</taxon>
        <taxon>Viridiplantae</taxon>
        <taxon>Streptophyta</taxon>
        <taxon>Embryophyta</taxon>
        <taxon>Tracheophyta</taxon>
        <taxon>Spermatophyta</taxon>
        <taxon>Magnoliopsida</taxon>
        <taxon>Ranunculales</taxon>
        <taxon>Ranunculaceae</taxon>
        <taxon>Thalictroideae</taxon>
        <taxon>Aquilegia</taxon>
    </lineage>
</organism>
<evidence type="ECO:0000313" key="1">
    <source>
        <dbReference type="EMBL" id="PIA26510.1"/>
    </source>
</evidence>
<name>A0A2G5C5F7_AQUCA</name>
<dbReference type="Proteomes" id="UP000230069">
    <property type="component" value="Unassembled WGS sequence"/>
</dbReference>
<dbReference type="AlphaFoldDB" id="A0A2G5C5F7"/>
<accession>A0A2G5C5F7</accession>
<keyword evidence="2" id="KW-1185">Reference proteome</keyword>
<reference evidence="1 2" key="1">
    <citation type="submission" date="2017-09" db="EMBL/GenBank/DDBJ databases">
        <title>WGS assembly of Aquilegia coerulea Goldsmith.</title>
        <authorList>
            <person name="Hodges S."/>
            <person name="Kramer E."/>
            <person name="Nordborg M."/>
            <person name="Tomkins J."/>
            <person name="Borevitz J."/>
            <person name="Derieg N."/>
            <person name="Yan J."/>
            <person name="Mihaltcheva S."/>
            <person name="Hayes R.D."/>
            <person name="Rokhsar D."/>
        </authorList>
    </citation>
    <scope>NUCLEOTIDE SEQUENCE [LARGE SCALE GENOMIC DNA]</scope>
    <source>
        <strain evidence="2">cv. Goldsmith</strain>
    </source>
</reference>
<sequence length="69" mass="7939">MEMRCISPLCIYQCNLSHDIKNIDKAVNFMVNLLFDFSLSFGNIVMNNTIFGFRHSGSNRGLISFNFEI</sequence>
<proteinExistence type="predicted"/>
<protein>
    <submittedName>
        <fullName evidence="1">Uncharacterized protein</fullName>
    </submittedName>
</protein>
<dbReference type="InParanoid" id="A0A2G5C5F7"/>
<dbReference type="EMBL" id="KZ305109">
    <property type="protein sequence ID" value="PIA26510.1"/>
    <property type="molecule type" value="Genomic_DNA"/>
</dbReference>